<evidence type="ECO:0000259" key="2">
    <source>
        <dbReference type="Pfam" id="PF03009"/>
    </source>
</evidence>
<keyword evidence="4" id="KW-1185">Reference proteome</keyword>
<organism evidence="3 4">
    <name type="scientific">Cohnella candidum</name>
    <dbReference type="NCBI Taxonomy" id="2674991"/>
    <lineage>
        <taxon>Bacteria</taxon>
        <taxon>Bacillati</taxon>
        <taxon>Bacillota</taxon>
        <taxon>Bacilli</taxon>
        <taxon>Bacillales</taxon>
        <taxon>Paenibacillaceae</taxon>
        <taxon>Cohnella</taxon>
    </lineage>
</organism>
<evidence type="ECO:0000256" key="1">
    <source>
        <dbReference type="SAM" id="SignalP"/>
    </source>
</evidence>
<dbReference type="PANTHER" id="PTHR46211:SF1">
    <property type="entry name" value="GLYCEROPHOSPHODIESTER PHOSPHODIESTERASE, CYTOPLASMIC"/>
    <property type="match status" value="1"/>
</dbReference>
<dbReference type="AlphaFoldDB" id="A0A3G3K1I8"/>
<dbReference type="SUPFAM" id="SSF51695">
    <property type="entry name" value="PLC-like phosphodiesterases"/>
    <property type="match status" value="1"/>
</dbReference>
<gene>
    <name evidence="3" type="ORF">EAV92_14190</name>
</gene>
<feature type="signal peptide" evidence="1">
    <location>
        <begin position="1"/>
        <end position="17"/>
    </location>
</feature>
<dbReference type="KEGG" id="coh:EAV92_14190"/>
<dbReference type="Proteomes" id="UP000269097">
    <property type="component" value="Chromosome"/>
</dbReference>
<dbReference type="InterPro" id="IPR017946">
    <property type="entry name" value="PLC-like_Pdiesterase_TIM-brl"/>
</dbReference>
<sequence>MPVLLLLLSLVSPFMGSQTDPAGWTRYPVIAHGMGEIGGTAVSNSYDAFVSNYAKGFRVFETDLQLTSDGYLVARHDWGAYLYGLLGQDKPDGVGEKEPIPLETFKSLRIDGKYRPLEFADIVKLLEAYPDAYLVTDTKEWDPDAVRRKFGIIAETAADIAPEVLKRIVPQIYDQDMYETLEDVYPFYSYIYTLYESDDSNEEVVEFVKETPKIKAVAMPQDRVTQPFASELKRAGVKTYVHTVNDYFVYESLRGLGIDGIYTDRLAEKEIRMAELRYPGQAATLAGIDAADRIK</sequence>
<evidence type="ECO:0000313" key="4">
    <source>
        <dbReference type="Proteomes" id="UP000269097"/>
    </source>
</evidence>
<keyword evidence="1" id="KW-0732">Signal</keyword>
<dbReference type="Pfam" id="PF03009">
    <property type="entry name" value="GDPD"/>
    <property type="match status" value="1"/>
</dbReference>
<accession>A0A3G3K1I8</accession>
<dbReference type="GO" id="GO:0006629">
    <property type="term" value="P:lipid metabolic process"/>
    <property type="evidence" value="ECO:0007669"/>
    <property type="project" value="InterPro"/>
</dbReference>
<feature type="chain" id="PRO_5038509079" evidence="1">
    <location>
        <begin position="18"/>
        <end position="295"/>
    </location>
</feature>
<dbReference type="GO" id="GO:0008081">
    <property type="term" value="F:phosphoric diester hydrolase activity"/>
    <property type="evidence" value="ECO:0007669"/>
    <property type="project" value="InterPro"/>
</dbReference>
<dbReference type="CDD" id="cd08583">
    <property type="entry name" value="PI-PLCc_GDPD_SF_unchar1"/>
    <property type="match status" value="1"/>
</dbReference>
<dbReference type="EMBL" id="CP033433">
    <property type="protein sequence ID" value="AYQ73629.1"/>
    <property type="molecule type" value="Genomic_DNA"/>
</dbReference>
<proteinExistence type="predicted"/>
<dbReference type="Gene3D" id="3.20.20.190">
    <property type="entry name" value="Phosphatidylinositol (PI) phosphodiesterase"/>
    <property type="match status" value="1"/>
</dbReference>
<reference evidence="3 4" key="1">
    <citation type="submission" date="2018-10" db="EMBL/GenBank/DDBJ databases">
        <title>Genome Sequence of Cohnella sp.</title>
        <authorList>
            <person name="Srinivasan S."/>
            <person name="Kim M.K."/>
        </authorList>
    </citation>
    <scope>NUCLEOTIDE SEQUENCE [LARGE SCALE GENOMIC DNA]</scope>
    <source>
        <strain evidence="3 4">18JY8-7</strain>
    </source>
</reference>
<dbReference type="RefSeq" id="WP_123041713.1">
    <property type="nucleotide sequence ID" value="NZ_CP033433.1"/>
</dbReference>
<protein>
    <submittedName>
        <fullName evidence="3">Glycerophosphodiester phosphodiesterase</fullName>
    </submittedName>
</protein>
<feature type="domain" description="GP-PDE" evidence="2">
    <location>
        <begin position="42"/>
        <end position="266"/>
    </location>
</feature>
<dbReference type="InterPro" id="IPR030395">
    <property type="entry name" value="GP_PDE_dom"/>
</dbReference>
<dbReference type="PANTHER" id="PTHR46211">
    <property type="entry name" value="GLYCEROPHOSPHORYL DIESTER PHOSPHODIESTERASE"/>
    <property type="match status" value="1"/>
</dbReference>
<evidence type="ECO:0000313" key="3">
    <source>
        <dbReference type="EMBL" id="AYQ73629.1"/>
    </source>
</evidence>
<name>A0A3G3K1I8_9BACL</name>